<evidence type="ECO:0000313" key="17">
    <source>
        <dbReference type="EMBL" id="CAH0368017.1"/>
    </source>
</evidence>
<dbReference type="InterPro" id="IPR009080">
    <property type="entry name" value="tRNAsynth_Ia_anticodon-bd"/>
</dbReference>
<comment type="catalytic activity">
    <reaction evidence="11">
        <text>tRNA(Val) + L-valine + ATP = L-valyl-tRNA(Val) + AMP + diphosphate</text>
        <dbReference type="Rhea" id="RHEA:10704"/>
        <dbReference type="Rhea" id="RHEA-COMP:9672"/>
        <dbReference type="Rhea" id="RHEA-COMP:9708"/>
        <dbReference type="ChEBI" id="CHEBI:30616"/>
        <dbReference type="ChEBI" id="CHEBI:33019"/>
        <dbReference type="ChEBI" id="CHEBI:57762"/>
        <dbReference type="ChEBI" id="CHEBI:78442"/>
        <dbReference type="ChEBI" id="CHEBI:78537"/>
        <dbReference type="ChEBI" id="CHEBI:456215"/>
        <dbReference type="EC" id="6.1.1.9"/>
    </reaction>
</comment>
<dbReference type="Pfam" id="PF08264">
    <property type="entry name" value="Anticodon_1"/>
    <property type="match status" value="1"/>
</dbReference>
<dbReference type="NCBIfam" id="TIGR00422">
    <property type="entry name" value="valS"/>
    <property type="match status" value="1"/>
</dbReference>
<dbReference type="InterPro" id="IPR002300">
    <property type="entry name" value="aa-tRNA-synth_Ia"/>
</dbReference>
<keyword evidence="13" id="KW-0175">Coiled coil</keyword>
<dbReference type="OrthoDB" id="629407at2759"/>
<dbReference type="Pfam" id="PF10458">
    <property type="entry name" value="Val_tRNA-synt_C"/>
    <property type="match status" value="1"/>
</dbReference>
<dbReference type="InterPro" id="IPR009008">
    <property type="entry name" value="Val/Leu/Ile-tRNA-synth_edit"/>
</dbReference>
<keyword evidence="6 12" id="KW-0547">Nucleotide-binding</keyword>
<dbReference type="InterPro" id="IPR033705">
    <property type="entry name" value="Anticodon_Ia_Val"/>
</dbReference>
<evidence type="ECO:0000256" key="3">
    <source>
        <dbReference type="ARBA" id="ARBA00013169"/>
    </source>
</evidence>
<evidence type="ECO:0000256" key="13">
    <source>
        <dbReference type="SAM" id="Coils"/>
    </source>
</evidence>
<dbReference type="FunFam" id="3.40.50.620:FF:000020">
    <property type="entry name" value="Valine--tRNA ligase, mitochondrial"/>
    <property type="match status" value="1"/>
</dbReference>
<dbReference type="InterPro" id="IPR001412">
    <property type="entry name" value="aa-tRNA-synth_I_CS"/>
</dbReference>
<dbReference type="PROSITE" id="PS00178">
    <property type="entry name" value="AA_TRNA_LIGASE_I"/>
    <property type="match status" value="1"/>
</dbReference>
<name>A0A8J2WTU1_9STRA</name>
<dbReference type="InterPro" id="IPR013155">
    <property type="entry name" value="M/V/L/I-tRNA-synth_anticd-bd"/>
</dbReference>
<dbReference type="SUPFAM" id="SSF47323">
    <property type="entry name" value="Anticodon-binding domain of a subclass of class I aminoacyl-tRNA synthetases"/>
    <property type="match status" value="1"/>
</dbReference>
<dbReference type="GO" id="GO:0005829">
    <property type="term" value="C:cytosol"/>
    <property type="evidence" value="ECO:0007669"/>
    <property type="project" value="TreeGrafter"/>
</dbReference>
<evidence type="ECO:0000256" key="10">
    <source>
        <dbReference type="ARBA" id="ARBA00029936"/>
    </source>
</evidence>
<dbReference type="InterPro" id="IPR002303">
    <property type="entry name" value="Valyl-tRNA_ligase"/>
</dbReference>
<comment type="similarity">
    <text evidence="2 12">Belongs to the class-I aminoacyl-tRNA synthetase family.</text>
</comment>
<keyword evidence="5 12" id="KW-0436">Ligase</keyword>
<dbReference type="InterPro" id="IPR014729">
    <property type="entry name" value="Rossmann-like_a/b/a_fold"/>
</dbReference>
<dbReference type="CDD" id="cd07962">
    <property type="entry name" value="Anticodon_Ia_Val"/>
    <property type="match status" value="1"/>
</dbReference>
<evidence type="ECO:0000256" key="2">
    <source>
        <dbReference type="ARBA" id="ARBA00005594"/>
    </source>
</evidence>
<evidence type="ECO:0000256" key="8">
    <source>
        <dbReference type="ARBA" id="ARBA00022917"/>
    </source>
</evidence>
<dbReference type="InterPro" id="IPR010978">
    <property type="entry name" value="tRNA-bd_arm"/>
</dbReference>
<dbReference type="GO" id="GO:0006438">
    <property type="term" value="P:valyl-tRNA aminoacylation"/>
    <property type="evidence" value="ECO:0007669"/>
    <property type="project" value="InterPro"/>
</dbReference>
<dbReference type="HAMAP" id="MF_02004">
    <property type="entry name" value="Val_tRNA_synth_type1"/>
    <property type="match status" value="1"/>
</dbReference>
<evidence type="ECO:0000256" key="12">
    <source>
        <dbReference type="RuleBase" id="RU363035"/>
    </source>
</evidence>
<dbReference type="PANTHER" id="PTHR11946">
    <property type="entry name" value="VALYL-TRNA SYNTHETASES"/>
    <property type="match status" value="1"/>
</dbReference>
<dbReference type="CDD" id="cd00817">
    <property type="entry name" value="ValRS_core"/>
    <property type="match status" value="1"/>
</dbReference>
<evidence type="ECO:0000256" key="11">
    <source>
        <dbReference type="ARBA" id="ARBA00047552"/>
    </source>
</evidence>
<dbReference type="Gene3D" id="3.90.740.10">
    <property type="entry name" value="Valyl/Leucyl/Isoleucyl-tRNA synthetase, editing domain"/>
    <property type="match status" value="1"/>
</dbReference>
<dbReference type="GO" id="GO:0005524">
    <property type="term" value="F:ATP binding"/>
    <property type="evidence" value="ECO:0007669"/>
    <property type="project" value="UniProtKB-KW"/>
</dbReference>
<feature type="coiled-coil region" evidence="13">
    <location>
        <begin position="873"/>
        <end position="942"/>
    </location>
</feature>
<dbReference type="Gene3D" id="1.10.287.380">
    <property type="entry name" value="Valyl-tRNA synthetase, C-terminal domain"/>
    <property type="match status" value="1"/>
</dbReference>
<evidence type="ECO:0000259" key="16">
    <source>
        <dbReference type="Pfam" id="PF10458"/>
    </source>
</evidence>
<evidence type="ECO:0000259" key="14">
    <source>
        <dbReference type="Pfam" id="PF00133"/>
    </source>
</evidence>
<dbReference type="SUPFAM" id="SSF50677">
    <property type="entry name" value="ValRS/IleRS/LeuRS editing domain"/>
    <property type="match status" value="1"/>
</dbReference>
<reference evidence="17" key="1">
    <citation type="submission" date="2021-11" db="EMBL/GenBank/DDBJ databases">
        <authorList>
            <consortium name="Genoscope - CEA"/>
            <person name="William W."/>
        </authorList>
    </citation>
    <scope>NUCLEOTIDE SEQUENCE</scope>
</reference>
<evidence type="ECO:0000259" key="15">
    <source>
        <dbReference type="Pfam" id="PF08264"/>
    </source>
</evidence>
<feature type="domain" description="Methionyl/Valyl/Leucyl/Isoleucyl-tRNA synthetase anticodon-binding" evidence="15">
    <location>
        <begin position="661"/>
        <end position="804"/>
    </location>
</feature>
<protein>
    <recommendedName>
        <fullName evidence="3">valine--tRNA ligase</fullName>
        <ecNumber evidence="3">6.1.1.9</ecNumber>
    </recommendedName>
    <alternativeName>
        <fullName evidence="10">Valyl-tRNA synthetase</fullName>
    </alternativeName>
</protein>
<dbReference type="SUPFAM" id="SSF46589">
    <property type="entry name" value="tRNA-binding arm"/>
    <property type="match status" value="1"/>
</dbReference>
<evidence type="ECO:0000256" key="1">
    <source>
        <dbReference type="ARBA" id="ARBA00004496"/>
    </source>
</evidence>
<keyword evidence="9 12" id="KW-0030">Aminoacyl-tRNA synthetase</keyword>
<proteinExistence type="inferred from homology"/>
<dbReference type="SUPFAM" id="SSF52374">
    <property type="entry name" value="Nucleotidylyl transferase"/>
    <property type="match status" value="1"/>
</dbReference>
<keyword evidence="7 12" id="KW-0067">ATP-binding</keyword>
<keyword evidence="4" id="KW-0963">Cytoplasm</keyword>
<dbReference type="FunFam" id="3.40.50.620:FF:000078">
    <property type="entry name" value="Valine--tRNA ligase, mitochondrial"/>
    <property type="match status" value="1"/>
</dbReference>
<dbReference type="GO" id="GO:0004832">
    <property type="term" value="F:valine-tRNA ligase activity"/>
    <property type="evidence" value="ECO:0007669"/>
    <property type="project" value="UniProtKB-EC"/>
</dbReference>
<dbReference type="EC" id="6.1.1.9" evidence="3"/>
<dbReference type="EMBL" id="CAKKNE010000002">
    <property type="protein sequence ID" value="CAH0368017.1"/>
    <property type="molecule type" value="Genomic_DNA"/>
</dbReference>
<dbReference type="GO" id="GO:0002161">
    <property type="term" value="F:aminoacyl-tRNA deacylase activity"/>
    <property type="evidence" value="ECO:0007669"/>
    <property type="project" value="InterPro"/>
</dbReference>
<dbReference type="Gene3D" id="1.10.730.10">
    <property type="entry name" value="Isoleucyl-tRNA Synthetase, Domain 1"/>
    <property type="match status" value="1"/>
</dbReference>
<evidence type="ECO:0000256" key="5">
    <source>
        <dbReference type="ARBA" id="ARBA00022598"/>
    </source>
</evidence>
<dbReference type="AlphaFoldDB" id="A0A8J2WTU1"/>
<dbReference type="PANTHER" id="PTHR11946:SF93">
    <property type="entry name" value="VALINE--TRNA LIGASE, CHLOROPLASTIC_MITOCHONDRIAL 2"/>
    <property type="match status" value="1"/>
</dbReference>
<accession>A0A8J2WTU1</accession>
<dbReference type="InterPro" id="IPR037118">
    <property type="entry name" value="Val-tRNA_synth_C_sf"/>
</dbReference>
<dbReference type="Pfam" id="PF00133">
    <property type="entry name" value="tRNA-synt_1"/>
    <property type="match status" value="1"/>
</dbReference>
<organism evidence="17 18">
    <name type="scientific">Pelagomonas calceolata</name>
    <dbReference type="NCBI Taxonomy" id="35677"/>
    <lineage>
        <taxon>Eukaryota</taxon>
        <taxon>Sar</taxon>
        <taxon>Stramenopiles</taxon>
        <taxon>Ochrophyta</taxon>
        <taxon>Pelagophyceae</taxon>
        <taxon>Pelagomonadales</taxon>
        <taxon>Pelagomonadaceae</taxon>
        <taxon>Pelagomonas</taxon>
    </lineage>
</organism>
<comment type="subcellular location">
    <subcellularLocation>
        <location evidence="1">Cytoplasm</location>
    </subcellularLocation>
</comment>
<keyword evidence="18" id="KW-1185">Reference proteome</keyword>
<evidence type="ECO:0000256" key="9">
    <source>
        <dbReference type="ARBA" id="ARBA00023146"/>
    </source>
</evidence>
<evidence type="ECO:0000256" key="6">
    <source>
        <dbReference type="ARBA" id="ARBA00022741"/>
    </source>
</evidence>
<evidence type="ECO:0000256" key="7">
    <source>
        <dbReference type="ARBA" id="ARBA00022840"/>
    </source>
</evidence>
<sequence>MRRRMTLVALASGRAVRALRPLARARQPLRAATALRSTATRPAFLDAKEPLPASYDFGVEGPLYEWWEASGKFKPKEEEHERGAYTCPMPPPNVTGRLHLGHAMFVALQDILARFHRMRGRPTLWLPGTDHAGIATQLLVERAITAEGLNRVEMGREKFLDRVWQWKEDNGGAICSQMRRLGASADWSREKFTLDDDMSTAVTEAFVRLHEKGLVYRGSRMVNWSPNLGTAVSDLEVEFVEREGLLYYFKYEVEGGGYLPVATSRPETILGDTAVCVNPDDDRYKDYVGKQCIVPMSGGRTIPILADDYVDVEFGTGALKVTPGHDANDYAIGQRNNLPIINIMDEKGALNENGGDYAGMDRFKCRKQLWKDMEAAGLVLKTEPHVSRVPISQRGGEVVEPLVSTQWFVKMDNMASRGVDAVRQGDIQIVPKRFEKEWYNWLENIQDWCVSRQLWWGHQIPVYYAEGYDGYFCARSEEDARKQATEAGVATTTPLTRDSDVLDTWFSSGLWPFATVGWPENTPDFKKFYPATCLETGYDILFFWVARMVMMGLEFTDEVPFDTIYMHGLVRDEKNEKMSKTKGNVVDPLDVVDEYGADALRFSLVTGVTPGQDVPLSMERVKVNRNFCNKLWNAARFLEPKMVTSGGVIDQQELSEMPLFERYIVSEAHACAEASASALEDYSIGDAGTRAYRFFYDEFADWYVEVSKTRSAEDQEASQRALSYSFEVCLKLLHPFVPHVTEYLWQKLFNSDGADKALMTESYPSLEGQSLAQDAEAVALFNDWKELVRAMRNIRAEYNIEPAIKTGPTIICSDDALADVIRRETKALALLAKVDPERVTVVKSKSDAVIEDDAVQLVVSDGLEVFLPQQDLAKDVKKELDRLSTQLKKLVKDIGGLEGRLGNPGFADKAPADVVAATRASLEEKLEQKATLDASIAELEKQ</sequence>
<evidence type="ECO:0000313" key="18">
    <source>
        <dbReference type="Proteomes" id="UP000789595"/>
    </source>
</evidence>
<keyword evidence="8 12" id="KW-0648">Protein biosynthesis</keyword>
<feature type="domain" description="Valyl-tRNA synthetase tRNA-binding arm" evidence="16">
    <location>
        <begin position="875"/>
        <end position="939"/>
    </location>
</feature>
<dbReference type="PRINTS" id="PR00986">
    <property type="entry name" value="TRNASYNTHVAL"/>
</dbReference>
<gene>
    <name evidence="17" type="ORF">PECAL_2P10650</name>
</gene>
<dbReference type="InterPro" id="IPR019499">
    <property type="entry name" value="Val-tRNA_synth_tRNA-bd"/>
</dbReference>
<dbReference type="Gene3D" id="3.40.50.620">
    <property type="entry name" value="HUPs"/>
    <property type="match status" value="2"/>
</dbReference>
<evidence type="ECO:0000256" key="4">
    <source>
        <dbReference type="ARBA" id="ARBA00022490"/>
    </source>
</evidence>
<dbReference type="Proteomes" id="UP000789595">
    <property type="component" value="Unassembled WGS sequence"/>
</dbReference>
<feature type="domain" description="Aminoacyl-tRNA synthetase class Ia" evidence="14">
    <location>
        <begin position="63"/>
        <end position="615"/>
    </location>
</feature>
<dbReference type="NCBIfam" id="NF004349">
    <property type="entry name" value="PRK05729.1"/>
    <property type="match status" value="1"/>
</dbReference>
<comment type="caution">
    <text evidence="17">The sequence shown here is derived from an EMBL/GenBank/DDBJ whole genome shotgun (WGS) entry which is preliminary data.</text>
</comment>